<dbReference type="InterPro" id="IPR011711">
    <property type="entry name" value="GntR_C"/>
</dbReference>
<reference evidence="5" key="1">
    <citation type="submission" date="2022-11" db="EMBL/GenBank/DDBJ databases">
        <title>Isolation and characterization of PLA-degrading bacterium Massilia sp. from Antarctic soil.</title>
        <authorList>
            <person name="Sato K."/>
            <person name="Gomez-Fuentes C."/>
            <person name="Ahmad S.A."/>
            <person name="Zulkharnain A."/>
        </authorList>
    </citation>
    <scope>NUCLEOTIDE SEQUENCE</scope>
    <source>
        <strain evidence="5">N-3</strain>
    </source>
</reference>
<dbReference type="Gene3D" id="1.20.120.530">
    <property type="entry name" value="GntR ligand-binding domain-like"/>
    <property type="match status" value="1"/>
</dbReference>
<dbReference type="RefSeq" id="WP_281913947.1">
    <property type="nucleotide sequence ID" value="NZ_AP026966.1"/>
</dbReference>
<keyword evidence="3" id="KW-0804">Transcription</keyword>
<sequence>METIAFSGPFTLDRSRQAAVQVYEYLREEIVNLTLKPGTLLSRNELSAHFELSVTPIRDALMRLEEEGLVDIYPQHATRVRGISIASARQAHFLRLSIELEVVRTLARKNDAALGQSLQSLVLQQRAALKARDLESFYRVDHAFHKQLYVAAEVEELWRLMRHRSGNMDRLRRLHLPLNGKADQILKDHAAIADAIGQGDAAAAEAALRRHLSGTLSELDALREQYPTYWMPGAD</sequence>
<evidence type="ECO:0000256" key="3">
    <source>
        <dbReference type="ARBA" id="ARBA00023163"/>
    </source>
</evidence>
<dbReference type="SUPFAM" id="SSF48008">
    <property type="entry name" value="GntR ligand-binding domain-like"/>
    <property type="match status" value="1"/>
</dbReference>
<dbReference type="InterPro" id="IPR008920">
    <property type="entry name" value="TF_FadR/GntR_C"/>
</dbReference>
<dbReference type="Pfam" id="PF00392">
    <property type="entry name" value="GntR"/>
    <property type="match status" value="1"/>
</dbReference>
<evidence type="ECO:0000313" key="5">
    <source>
        <dbReference type="EMBL" id="BDT58544.1"/>
    </source>
</evidence>
<proteinExistence type="predicted"/>
<dbReference type="InterPro" id="IPR000524">
    <property type="entry name" value="Tscrpt_reg_HTH_GntR"/>
</dbReference>
<dbReference type="SMART" id="SM00895">
    <property type="entry name" value="FCD"/>
    <property type="match status" value="1"/>
</dbReference>
<dbReference type="SMART" id="SM00345">
    <property type="entry name" value="HTH_GNTR"/>
    <property type="match status" value="1"/>
</dbReference>
<evidence type="ECO:0000256" key="2">
    <source>
        <dbReference type="ARBA" id="ARBA00023125"/>
    </source>
</evidence>
<dbReference type="PANTHER" id="PTHR43537:SF45">
    <property type="entry name" value="GNTR FAMILY REGULATORY PROTEIN"/>
    <property type="match status" value="1"/>
</dbReference>
<keyword evidence="6" id="KW-1185">Reference proteome</keyword>
<dbReference type="PROSITE" id="PS50949">
    <property type="entry name" value="HTH_GNTR"/>
    <property type="match status" value="1"/>
</dbReference>
<dbReference type="SUPFAM" id="SSF46785">
    <property type="entry name" value="Winged helix' DNA-binding domain"/>
    <property type="match status" value="1"/>
</dbReference>
<dbReference type="Proteomes" id="UP001163336">
    <property type="component" value="Chromosome"/>
</dbReference>
<keyword evidence="2" id="KW-0238">DNA-binding</keyword>
<dbReference type="InterPro" id="IPR036390">
    <property type="entry name" value="WH_DNA-bd_sf"/>
</dbReference>
<evidence type="ECO:0000313" key="6">
    <source>
        <dbReference type="Proteomes" id="UP001163336"/>
    </source>
</evidence>
<protein>
    <submittedName>
        <fullName evidence="5">Transcriptional regulator</fullName>
    </submittedName>
</protein>
<dbReference type="Pfam" id="PF07729">
    <property type="entry name" value="FCD"/>
    <property type="match status" value="1"/>
</dbReference>
<keyword evidence="1" id="KW-0805">Transcription regulation</keyword>
<dbReference type="PANTHER" id="PTHR43537">
    <property type="entry name" value="TRANSCRIPTIONAL REGULATOR, GNTR FAMILY"/>
    <property type="match status" value="1"/>
</dbReference>
<gene>
    <name evidence="5" type="ORF">MasN3_20380</name>
</gene>
<evidence type="ECO:0000256" key="1">
    <source>
        <dbReference type="ARBA" id="ARBA00023015"/>
    </source>
</evidence>
<organism evidence="5 6">
    <name type="scientific">Massilia varians</name>
    <dbReference type="NCBI Taxonomy" id="457921"/>
    <lineage>
        <taxon>Bacteria</taxon>
        <taxon>Pseudomonadati</taxon>
        <taxon>Pseudomonadota</taxon>
        <taxon>Betaproteobacteria</taxon>
        <taxon>Burkholderiales</taxon>
        <taxon>Oxalobacteraceae</taxon>
        <taxon>Telluria group</taxon>
        <taxon>Massilia</taxon>
    </lineage>
</organism>
<dbReference type="InterPro" id="IPR036388">
    <property type="entry name" value="WH-like_DNA-bd_sf"/>
</dbReference>
<feature type="domain" description="HTH gntR-type" evidence="4">
    <location>
        <begin position="16"/>
        <end position="83"/>
    </location>
</feature>
<dbReference type="Gene3D" id="1.10.10.10">
    <property type="entry name" value="Winged helix-like DNA-binding domain superfamily/Winged helix DNA-binding domain"/>
    <property type="match status" value="1"/>
</dbReference>
<dbReference type="CDD" id="cd07377">
    <property type="entry name" value="WHTH_GntR"/>
    <property type="match status" value="1"/>
</dbReference>
<dbReference type="EMBL" id="AP026966">
    <property type="protein sequence ID" value="BDT58544.1"/>
    <property type="molecule type" value="Genomic_DNA"/>
</dbReference>
<accession>A0ABM8C5P7</accession>
<evidence type="ECO:0000259" key="4">
    <source>
        <dbReference type="PROSITE" id="PS50949"/>
    </source>
</evidence>
<name>A0ABM8C5P7_9BURK</name>